<dbReference type="EMBL" id="VULT01000019">
    <property type="protein sequence ID" value="MSS18319.1"/>
    <property type="molecule type" value="Genomic_DNA"/>
</dbReference>
<accession>A0A6L5XFQ1</accession>
<keyword evidence="1" id="KW-0812">Transmembrane</keyword>
<proteinExistence type="predicted"/>
<keyword evidence="3" id="KW-1185">Reference proteome</keyword>
<gene>
    <name evidence="2" type="ORF">FYJ29_11195</name>
</gene>
<evidence type="ECO:0000313" key="2">
    <source>
        <dbReference type="EMBL" id="MSS18319.1"/>
    </source>
</evidence>
<keyword evidence="1" id="KW-1133">Transmembrane helix</keyword>
<reference evidence="2 3" key="1">
    <citation type="submission" date="2019-08" db="EMBL/GenBank/DDBJ databases">
        <title>In-depth cultivation of the pig gut microbiome towards novel bacterial diversity and tailored functional studies.</title>
        <authorList>
            <person name="Wylensek D."/>
            <person name="Hitch T.C.A."/>
            <person name="Clavel T."/>
        </authorList>
    </citation>
    <scope>NUCLEOTIDE SEQUENCE [LARGE SCALE GENOMIC DNA]</scope>
    <source>
        <strain evidence="2 3">Oil-RF-744-WCA-WT-10</strain>
    </source>
</reference>
<dbReference type="Proteomes" id="UP000483362">
    <property type="component" value="Unassembled WGS sequence"/>
</dbReference>
<dbReference type="RefSeq" id="WP_154327488.1">
    <property type="nucleotide sequence ID" value="NZ_CP045696.1"/>
</dbReference>
<sequence length="131" mass="15546">MKANIQENTDILLTAINDFTAFKNELLKSIPEKVEANLSQKHEALLEKFYKQRIYYILSLVFSIAFGTCFTVLFWFRNAQLGDKVKEVEQQKKDYQKFVNWGHYMKEKNPNSWKKWESGEIKYTLAPDKQP</sequence>
<comment type="caution">
    <text evidence="2">The sequence shown here is derived from an EMBL/GenBank/DDBJ whole genome shotgun (WGS) entry which is preliminary data.</text>
</comment>
<evidence type="ECO:0000313" key="3">
    <source>
        <dbReference type="Proteomes" id="UP000483362"/>
    </source>
</evidence>
<feature type="transmembrane region" description="Helical" evidence="1">
    <location>
        <begin position="54"/>
        <end position="76"/>
    </location>
</feature>
<organism evidence="2 3">
    <name type="scientific">Sodaliphilus pleomorphus</name>
    <dbReference type="NCBI Taxonomy" id="2606626"/>
    <lineage>
        <taxon>Bacteria</taxon>
        <taxon>Pseudomonadati</taxon>
        <taxon>Bacteroidota</taxon>
        <taxon>Bacteroidia</taxon>
        <taxon>Bacteroidales</taxon>
        <taxon>Muribaculaceae</taxon>
        <taxon>Sodaliphilus</taxon>
    </lineage>
</organism>
<dbReference type="AlphaFoldDB" id="A0A6L5XFQ1"/>
<keyword evidence="1" id="KW-0472">Membrane</keyword>
<protein>
    <submittedName>
        <fullName evidence="2">Uncharacterized protein</fullName>
    </submittedName>
</protein>
<evidence type="ECO:0000256" key="1">
    <source>
        <dbReference type="SAM" id="Phobius"/>
    </source>
</evidence>
<name>A0A6L5XFQ1_9BACT</name>